<gene>
    <name evidence="3" type="ORF">OKA05_28125</name>
</gene>
<evidence type="ECO:0000313" key="3">
    <source>
        <dbReference type="EMBL" id="MCW1926451.1"/>
    </source>
</evidence>
<dbReference type="Proteomes" id="UP001320876">
    <property type="component" value="Unassembled WGS sequence"/>
</dbReference>
<feature type="signal peptide" evidence="2">
    <location>
        <begin position="1"/>
        <end position="21"/>
    </location>
</feature>
<evidence type="ECO:0000256" key="2">
    <source>
        <dbReference type="SAM" id="SignalP"/>
    </source>
</evidence>
<proteinExistence type="predicted"/>
<name>A0ABT3GSD9_9BACT</name>
<evidence type="ECO:0008006" key="5">
    <source>
        <dbReference type="Google" id="ProtNLM"/>
    </source>
</evidence>
<organism evidence="3 4">
    <name type="scientific">Luteolibacter arcticus</name>
    <dbReference type="NCBI Taxonomy" id="1581411"/>
    <lineage>
        <taxon>Bacteria</taxon>
        <taxon>Pseudomonadati</taxon>
        <taxon>Verrucomicrobiota</taxon>
        <taxon>Verrucomicrobiia</taxon>
        <taxon>Verrucomicrobiales</taxon>
        <taxon>Verrucomicrobiaceae</taxon>
        <taxon>Luteolibacter</taxon>
    </lineage>
</organism>
<keyword evidence="2" id="KW-0732">Signal</keyword>
<dbReference type="EMBL" id="JAPDDT010000026">
    <property type="protein sequence ID" value="MCW1926451.1"/>
    <property type="molecule type" value="Genomic_DNA"/>
</dbReference>
<protein>
    <recommendedName>
        <fullName evidence="5">HEAT repeat domain-containing protein</fullName>
    </recommendedName>
</protein>
<feature type="compositionally biased region" description="Low complexity" evidence="1">
    <location>
        <begin position="29"/>
        <end position="45"/>
    </location>
</feature>
<sequence length="657" mass="71666">MLPRTFLPAGCLILAMIAGWAARQAESPSAEAKQAAEPEAAAPATGAPPMPAALEPDAIRFWLADHLIDATPGQMEDIAARLLAIPDVNARSWCGLFSCWFEKDAATAWTFASVKPDLRSIALEEWAALDPAAARAAIDSASMDDWRALVGGAVRRDVEETFRLLDKALADGIEVKSFYQEGLGLENRHFAELASRDPEAATLWVERLGIASKDIAGALLWGRLKKDPAAAREWLNKQEDRVEILKDLASVAARTNSYSPAVVDFIAEFMPPGNARIEALQALLSGLAWRDPEFAAKEAARVIPDPSVRADMIAGIASRIADSEFNKAWSLLESLGPSVQWSLRTSIPGVELQAGSDSGALSPPIHYLSGFFGPQRNTPANVKDYLLLRLIESDQDEAIRLMEGIPAAQFLDEGKSAILLWMERSPEEAVRWLAGKLGTEDGYTSREAWNQIEFKLRGFNPLERAALIKTLPPGSVRTELVTQRAMEMADDDPLAALEYARKTDTAEQPVVWAYLSWSQSDPSIALKHLSEDPDAPVAAWSAVTGSVIDDFPDEVTHALLTLPISAGRDAAIAKILEWPDDVDPVKTVTLALALGDAGKRKNAFEMALSRVSLDQHLVRDPATAETLRNQLEEAAQLSEAERQQFLERINLEFTTTP</sequence>
<comment type="caution">
    <text evidence="3">The sequence shown here is derived from an EMBL/GenBank/DDBJ whole genome shotgun (WGS) entry which is preliminary data.</text>
</comment>
<keyword evidence="4" id="KW-1185">Reference proteome</keyword>
<evidence type="ECO:0000256" key="1">
    <source>
        <dbReference type="SAM" id="MobiDB-lite"/>
    </source>
</evidence>
<evidence type="ECO:0000313" key="4">
    <source>
        <dbReference type="Proteomes" id="UP001320876"/>
    </source>
</evidence>
<accession>A0ABT3GSD9</accession>
<feature type="chain" id="PRO_5045957153" description="HEAT repeat domain-containing protein" evidence="2">
    <location>
        <begin position="22"/>
        <end position="657"/>
    </location>
</feature>
<dbReference type="RefSeq" id="WP_264490559.1">
    <property type="nucleotide sequence ID" value="NZ_JAPDDT010000026.1"/>
</dbReference>
<feature type="region of interest" description="Disordered" evidence="1">
    <location>
        <begin position="29"/>
        <end position="49"/>
    </location>
</feature>
<reference evidence="3 4" key="1">
    <citation type="submission" date="2022-10" db="EMBL/GenBank/DDBJ databases">
        <title>Luteolibacter arcticus strain CCTCC AB 2014275, whole genome shotgun sequencing project.</title>
        <authorList>
            <person name="Zhao G."/>
            <person name="Shen L."/>
        </authorList>
    </citation>
    <scope>NUCLEOTIDE SEQUENCE [LARGE SCALE GENOMIC DNA]</scope>
    <source>
        <strain evidence="3 4">CCTCC AB 2014275</strain>
    </source>
</reference>